<sequence>MADIIELKPVFHEKIWGGSRMRDAYAYDIPSDKTGECWAISAHPNGDCPVLNPEFEGMTLSQLWDQRRDLFGDIEGDRFPLLIKIIDAAGDLSIQVHPDDAYAAEHENGSLGKRECWYVLDCDADATIIVGQRAASRDEFAKLVDEGRWGDLLNEIPIHKGDFFQIDPGCVHAIKAGTLILETQQSSDITYRVYDYDRLDDEGNPRPLHLQQSLDVIDYQATSPKSGTITASESNGVTVLESNDNYTVELVRVEGERELEQRWPFMCVSVIDGEGTVCGVSVKAGSHLLVPSTTAAVELGGTMQLVTSHL</sequence>
<dbReference type="SUPFAM" id="SSF51182">
    <property type="entry name" value="RmlC-like cupins"/>
    <property type="match status" value="1"/>
</dbReference>
<dbReference type="InterPro" id="IPR014628">
    <property type="entry name" value="Man6P_isomerase_Firm_short"/>
</dbReference>
<keyword evidence="9" id="KW-0413">Isomerase</keyword>
<evidence type="ECO:0000259" key="8">
    <source>
        <dbReference type="Pfam" id="PF21621"/>
    </source>
</evidence>
<dbReference type="RefSeq" id="WP_117679994.1">
    <property type="nucleotide sequence ID" value="NZ_CAJJKC010000004.1"/>
</dbReference>
<feature type="domain" description="Mannose-6-phosphate isomerase cupin" evidence="8">
    <location>
        <begin position="241"/>
        <end position="309"/>
    </location>
</feature>
<comment type="caution">
    <text evidence="9">The sequence shown here is derived from an EMBL/GenBank/DDBJ whole genome shotgun (WGS) entry which is preliminary data.</text>
</comment>
<dbReference type="PIRSF" id="PIRSF036894">
    <property type="entry name" value="PMI_Firm_short"/>
    <property type="match status" value="1"/>
</dbReference>
<proteinExistence type="predicted"/>
<feature type="binding site" evidence="5">
    <location>
        <position position="115"/>
    </location>
    <ligand>
        <name>Zn(2+)</name>
        <dbReference type="ChEBI" id="CHEBI:29105"/>
    </ligand>
</feature>
<protein>
    <recommendedName>
        <fullName evidence="3">Phosphohexomutase</fullName>
    </recommendedName>
    <alternativeName>
        <fullName evidence="4">Phosphomannose isomerase</fullName>
    </alternativeName>
</protein>
<keyword evidence="1 5" id="KW-0479">Metal-binding</keyword>
<feature type="active site" evidence="6">
    <location>
        <position position="192"/>
    </location>
</feature>
<dbReference type="EMBL" id="QSRJ01000010">
    <property type="protein sequence ID" value="RGL08383.1"/>
    <property type="molecule type" value="Genomic_DNA"/>
</dbReference>
<dbReference type="InterPro" id="IPR014710">
    <property type="entry name" value="RmlC-like_jellyroll"/>
</dbReference>
<dbReference type="Pfam" id="PF20511">
    <property type="entry name" value="PMI_typeI_cat"/>
    <property type="match status" value="1"/>
</dbReference>
<dbReference type="Proteomes" id="UP000260943">
    <property type="component" value="Unassembled WGS sequence"/>
</dbReference>
<evidence type="ECO:0000256" key="3">
    <source>
        <dbReference type="ARBA" id="ARBA00029741"/>
    </source>
</evidence>
<feature type="binding site" evidence="5">
    <location>
        <position position="97"/>
    </location>
    <ligand>
        <name>Zn(2+)</name>
        <dbReference type="ChEBI" id="CHEBI:29105"/>
    </ligand>
</feature>
<dbReference type="PANTHER" id="PTHR42742:SF3">
    <property type="entry name" value="FRUCTOKINASE"/>
    <property type="match status" value="1"/>
</dbReference>
<gene>
    <name evidence="9" type="ORF">DXC81_08355</name>
</gene>
<evidence type="ECO:0000313" key="9">
    <source>
        <dbReference type="EMBL" id="RGL08383.1"/>
    </source>
</evidence>
<evidence type="ECO:0000256" key="6">
    <source>
        <dbReference type="PIRSR" id="PIRSR036894-2"/>
    </source>
</evidence>
<dbReference type="Gene3D" id="2.60.120.10">
    <property type="entry name" value="Jelly Rolls"/>
    <property type="match status" value="2"/>
</dbReference>
<dbReference type="Pfam" id="PF21621">
    <property type="entry name" value="MPI_cupin_dom"/>
    <property type="match status" value="1"/>
</dbReference>
<keyword evidence="2 5" id="KW-0862">Zinc</keyword>
<evidence type="ECO:0000256" key="2">
    <source>
        <dbReference type="ARBA" id="ARBA00022833"/>
    </source>
</evidence>
<evidence type="ECO:0000313" key="10">
    <source>
        <dbReference type="Proteomes" id="UP000260943"/>
    </source>
</evidence>
<evidence type="ECO:0000256" key="5">
    <source>
        <dbReference type="PIRSR" id="PIRSR036894-1"/>
    </source>
</evidence>
<evidence type="ECO:0000256" key="4">
    <source>
        <dbReference type="ARBA" id="ARBA00030762"/>
    </source>
</evidence>
<evidence type="ECO:0000259" key="7">
    <source>
        <dbReference type="Pfam" id="PF20511"/>
    </source>
</evidence>
<comment type="cofactor">
    <cofactor evidence="5">
        <name>Zn(2+)</name>
        <dbReference type="ChEBI" id="CHEBI:29105"/>
    </cofactor>
    <text evidence="5">Binds 1 zinc ion per subunit.</text>
</comment>
<feature type="binding site" evidence="5">
    <location>
        <position position="172"/>
    </location>
    <ligand>
        <name>Zn(2+)</name>
        <dbReference type="ChEBI" id="CHEBI:29105"/>
    </ligand>
</feature>
<dbReference type="PANTHER" id="PTHR42742">
    <property type="entry name" value="TRANSCRIPTIONAL REPRESSOR MPRA"/>
    <property type="match status" value="1"/>
</dbReference>
<reference evidence="9 10" key="1">
    <citation type="submission" date="2018-08" db="EMBL/GenBank/DDBJ databases">
        <title>A genome reference for cultivated species of the human gut microbiota.</title>
        <authorList>
            <person name="Zou Y."/>
            <person name="Xue W."/>
            <person name="Luo G."/>
        </authorList>
    </citation>
    <scope>NUCLEOTIDE SEQUENCE [LARGE SCALE GENOMIC DNA]</scope>
    <source>
        <strain evidence="9 10">TF08-14</strain>
    </source>
</reference>
<evidence type="ECO:0000256" key="1">
    <source>
        <dbReference type="ARBA" id="ARBA00022723"/>
    </source>
</evidence>
<name>A0A3E4QPZ5_9ACTN</name>
<dbReference type="AlphaFoldDB" id="A0A3E4QPZ5"/>
<dbReference type="GO" id="GO:0008270">
    <property type="term" value="F:zinc ion binding"/>
    <property type="evidence" value="ECO:0007669"/>
    <property type="project" value="InterPro"/>
</dbReference>
<dbReference type="InterPro" id="IPR049071">
    <property type="entry name" value="MPI_cupin_dom"/>
</dbReference>
<dbReference type="InterPro" id="IPR051804">
    <property type="entry name" value="Carb_Metab_Reg_Kinase/Isom"/>
</dbReference>
<dbReference type="InterPro" id="IPR011051">
    <property type="entry name" value="RmlC_Cupin_sf"/>
</dbReference>
<organism evidence="9 10">
    <name type="scientific">Collinsella tanakaei</name>
    <dbReference type="NCBI Taxonomy" id="626935"/>
    <lineage>
        <taxon>Bacteria</taxon>
        <taxon>Bacillati</taxon>
        <taxon>Actinomycetota</taxon>
        <taxon>Coriobacteriia</taxon>
        <taxon>Coriobacteriales</taxon>
        <taxon>Coriobacteriaceae</taxon>
        <taxon>Collinsella</taxon>
    </lineage>
</organism>
<dbReference type="GO" id="GO:0004476">
    <property type="term" value="F:mannose-6-phosphate isomerase activity"/>
    <property type="evidence" value="ECO:0007669"/>
    <property type="project" value="InterPro"/>
</dbReference>
<feature type="domain" description="Phosphomannose isomerase type I catalytic" evidence="7">
    <location>
        <begin position="5"/>
        <end position="104"/>
    </location>
</feature>
<dbReference type="InterPro" id="IPR046457">
    <property type="entry name" value="PMI_typeI_cat"/>
</dbReference>
<dbReference type="GO" id="GO:0005975">
    <property type="term" value="P:carbohydrate metabolic process"/>
    <property type="evidence" value="ECO:0007669"/>
    <property type="project" value="InterPro"/>
</dbReference>
<dbReference type="CDD" id="cd07010">
    <property type="entry name" value="cupin_PMI_type_I_N_bac"/>
    <property type="match status" value="1"/>
</dbReference>
<accession>A0A3E4QPZ5</accession>